<dbReference type="PANTHER" id="PTHR43479:SF11">
    <property type="entry name" value="ACREF_ENVCD OPERON REPRESSOR-RELATED"/>
    <property type="match status" value="1"/>
</dbReference>
<dbReference type="STRING" id="36842.SAMN02194393_01300"/>
<name>A0A1T5JSF3_9FIRM</name>
<evidence type="ECO:0000313" key="5">
    <source>
        <dbReference type="Proteomes" id="UP000190285"/>
    </source>
</evidence>
<dbReference type="GO" id="GO:0003677">
    <property type="term" value="F:DNA binding"/>
    <property type="evidence" value="ECO:0007669"/>
    <property type="project" value="UniProtKB-UniRule"/>
</dbReference>
<organism evidence="4 5">
    <name type="scientific">Maledivibacter halophilus</name>
    <dbReference type="NCBI Taxonomy" id="36842"/>
    <lineage>
        <taxon>Bacteria</taxon>
        <taxon>Bacillati</taxon>
        <taxon>Bacillota</taxon>
        <taxon>Clostridia</taxon>
        <taxon>Peptostreptococcales</taxon>
        <taxon>Caminicellaceae</taxon>
        <taxon>Maledivibacter</taxon>
    </lineage>
</organism>
<keyword evidence="5" id="KW-1185">Reference proteome</keyword>
<accession>A0A1T5JSF3</accession>
<dbReference type="InterPro" id="IPR009057">
    <property type="entry name" value="Homeodomain-like_sf"/>
</dbReference>
<dbReference type="SUPFAM" id="SSF48498">
    <property type="entry name" value="Tetracyclin repressor-like, C-terminal domain"/>
    <property type="match status" value="1"/>
</dbReference>
<dbReference type="InterPro" id="IPR001647">
    <property type="entry name" value="HTH_TetR"/>
</dbReference>
<dbReference type="EMBL" id="FUZT01000003">
    <property type="protein sequence ID" value="SKC54336.1"/>
    <property type="molecule type" value="Genomic_DNA"/>
</dbReference>
<evidence type="ECO:0000259" key="3">
    <source>
        <dbReference type="PROSITE" id="PS50977"/>
    </source>
</evidence>
<feature type="DNA-binding region" description="H-T-H motif" evidence="2">
    <location>
        <begin position="31"/>
        <end position="50"/>
    </location>
</feature>
<gene>
    <name evidence="4" type="ORF">SAMN02194393_01300</name>
</gene>
<reference evidence="4 5" key="1">
    <citation type="submission" date="2017-02" db="EMBL/GenBank/DDBJ databases">
        <authorList>
            <person name="Peterson S.W."/>
        </authorList>
    </citation>
    <scope>NUCLEOTIDE SEQUENCE [LARGE SCALE GENOMIC DNA]</scope>
    <source>
        <strain evidence="4 5">M1</strain>
    </source>
</reference>
<dbReference type="InterPro" id="IPR050624">
    <property type="entry name" value="HTH-type_Tx_Regulator"/>
</dbReference>
<sequence length="196" mass="23398">MPKIVDYEKKKEEITEKALKIFVAQGYHYTKFSDIARECNFGRTTLYKYFKNKDEIFQYAIDYIIEVSEEDYKTILEDNKLSHIEKIKKIVNLIVIEYKSNNIILMLIDLWLLFKRENNRMVETMNQYTSKIQNTFKNVLKDGIQDKEIKTINVESMSFVLYALIEVCLLQTCFYDNITIEEHLKNIYIIIDGLKV</sequence>
<keyword evidence="1 2" id="KW-0238">DNA-binding</keyword>
<protein>
    <submittedName>
        <fullName evidence="4">Transcriptional regulator, TetR family</fullName>
    </submittedName>
</protein>
<evidence type="ECO:0000256" key="2">
    <source>
        <dbReference type="PROSITE-ProRule" id="PRU00335"/>
    </source>
</evidence>
<dbReference type="PROSITE" id="PS50977">
    <property type="entry name" value="HTH_TETR_2"/>
    <property type="match status" value="1"/>
</dbReference>
<dbReference type="SUPFAM" id="SSF46689">
    <property type="entry name" value="Homeodomain-like"/>
    <property type="match status" value="1"/>
</dbReference>
<dbReference type="InterPro" id="IPR036271">
    <property type="entry name" value="Tet_transcr_reg_TetR-rel_C_sf"/>
</dbReference>
<dbReference type="PRINTS" id="PR00455">
    <property type="entry name" value="HTHTETR"/>
</dbReference>
<proteinExistence type="predicted"/>
<evidence type="ECO:0000313" key="4">
    <source>
        <dbReference type="EMBL" id="SKC54336.1"/>
    </source>
</evidence>
<dbReference type="Gene3D" id="1.10.357.10">
    <property type="entry name" value="Tetracycline Repressor, domain 2"/>
    <property type="match status" value="1"/>
</dbReference>
<evidence type="ECO:0000256" key="1">
    <source>
        <dbReference type="ARBA" id="ARBA00023125"/>
    </source>
</evidence>
<feature type="domain" description="HTH tetR-type" evidence="3">
    <location>
        <begin position="8"/>
        <end position="68"/>
    </location>
</feature>
<dbReference type="AlphaFoldDB" id="A0A1T5JSF3"/>
<dbReference type="Pfam" id="PF00440">
    <property type="entry name" value="TetR_N"/>
    <property type="match status" value="1"/>
</dbReference>
<dbReference type="Proteomes" id="UP000190285">
    <property type="component" value="Unassembled WGS sequence"/>
</dbReference>
<dbReference type="PANTHER" id="PTHR43479">
    <property type="entry name" value="ACREF/ENVCD OPERON REPRESSOR-RELATED"/>
    <property type="match status" value="1"/>
</dbReference>